<keyword evidence="2" id="KW-1185">Reference proteome</keyword>
<gene>
    <name evidence="1" type="ORF">RP75_06950</name>
</gene>
<proteinExistence type="predicted"/>
<organism evidence="1 2">
    <name type="scientific">Agrobacterium arsenijevicii</name>
    <dbReference type="NCBI Taxonomy" id="1585697"/>
    <lineage>
        <taxon>Bacteria</taxon>
        <taxon>Pseudomonadati</taxon>
        <taxon>Pseudomonadota</taxon>
        <taxon>Alphaproteobacteria</taxon>
        <taxon>Hyphomicrobiales</taxon>
        <taxon>Rhizobiaceae</taxon>
        <taxon>Rhizobium/Agrobacterium group</taxon>
        <taxon>Agrobacterium</taxon>
    </lineage>
</organism>
<reference evidence="1 2" key="1">
    <citation type="submission" date="2014-12" db="EMBL/GenBank/DDBJ databases">
        <authorList>
            <person name="Kuzmanovic N."/>
            <person name="Pulawska J."/>
            <person name="Obradovic A."/>
        </authorList>
    </citation>
    <scope>NUCLEOTIDE SEQUENCE [LARGE SCALE GENOMIC DNA]</scope>
    <source>
        <strain evidence="1 2">KFB 330</strain>
    </source>
</reference>
<dbReference type="EMBL" id="JWIT01000004">
    <property type="protein sequence ID" value="KJF73809.1"/>
    <property type="molecule type" value="Genomic_DNA"/>
</dbReference>
<evidence type="ECO:0000313" key="1">
    <source>
        <dbReference type="EMBL" id="KJF73809.1"/>
    </source>
</evidence>
<protein>
    <submittedName>
        <fullName evidence="1">Uncharacterized protein</fullName>
    </submittedName>
</protein>
<evidence type="ECO:0000313" key="2">
    <source>
        <dbReference type="Proteomes" id="UP000032564"/>
    </source>
</evidence>
<comment type="caution">
    <text evidence="1">The sequence shown here is derived from an EMBL/GenBank/DDBJ whole genome shotgun (WGS) entry which is preliminary data.</text>
</comment>
<dbReference type="Proteomes" id="UP000032564">
    <property type="component" value="Unassembled WGS sequence"/>
</dbReference>
<sequence>MPERPDAKRTDFSLSVKNRASAFKILPGKSSATGNYFINYRICRKIVRLCARILPQVFI</sequence>
<accession>A0ABR5DA51</accession>
<name>A0ABR5DA51_9HYPH</name>